<protein>
    <submittedName>
        <fullName evidence="1">Uncharacterized protein</fullName>
    </submittedName>
</protein>
<gene>
    <name evidence="1" type="ORF">CD33_14640</name>
</gene>
<accession>A0A0A3HUS5</accession>
<organism evidence="1 2">
    <name type="scientific">Ureibacillus sinduriensis BLB-1 = JCM 15800</name>
    <dbReference type="NCBI Taxonomy" id="1384057"/>
    <lineage>
        <taxon>Bacteria</taxon>
        <taxon>Bacillati</taxon>
        <taxon>Bacillota</taxon>
        <taxon>Bacilli</taxon>
        <taxon>Bacillales</taxon>
        <taxon>Caryophanaceae</taxon>
        <taxon>Ureibacillus</taxon>
    </lineage>
</organism>
<comment type="caution">
    <text evidence="1">The sequence shown here is derived from an EMBL/GenBank/DDBJ whole genome shotgun (WGS) entry which is preliminary data.</text>
</comment>
<reference evidence="1 2" key="1">
    <citation type="submission" date="2014-02" db="EMBL/GenBank/DDBJ databases">
        <title>Draft genome sequence of Lysinibacillus sinduriensis JCM 15800.</title>
        <authorList>
            <person name="Zhang F."/>
            <person name="Wang G."/>
            <person name="Zhang L."/>
        </authorList>
    </citation>
    <scope>NUCLEOTIDE SEQUENCE [LARGE SCALE GENOMIC DNA]</scope>
    <source>
        <strain evidence="1 2">JCM 15800</strain>
    </source>
</reference>
<sequence length="68" mass="7966">MRLQTMERYPSSYKHECLKFGGMPVCLLLEFIPVKSREKAQFLCQFTTCLGKEDDSQECVTCRFGMYL</sequence>
<dbReference type="EMBL" id="JPVO01000053">
    <property type="protein sequence ID" value="KGR74965.1"/>
    <property type="molecule type" value="Genomic_DNA"/>
</dbReference>
<keyword evidence="2" id="KW-1185">Reference proteome</keyword>
<dbReference type="AlphaFoldDB" id="A0A0A3HUS5"/>
<evidence type="ECO:0000313" key="2">
    <source>
        <dbReference type="Proteomes" id="UP000030408"/>
    </source>
</evidence>
<proteinExistence type="predicted"/>
<dbReference type="STRING" id="1384057.CD33_14640"/>
<evidence type="ECO:0000313" key="1">
    <source>
        <dbReference type="EMBL" id="KGR74965.1"/>
    </source>
</evidence>
<name>A0A0A3HUS5_9BACL</name>
<dbReference type="Proteomes" id="UP000030408">
    <property type="component" value="Unassembled WGS sequence"/>
</dbReference>